<dbReference type="SUPFAM" id="SSF82771">
    <property type="entry name" value="GIY-YIG endonuclease"/>
    <property type="match status" value="1"/>
</dbReference>
<dbReference type="Pfam" id="PF01541">
    <property type="entry name" value="GIY-YIG"/>
    <property type="match status" value="1"/>
</dbReference>
<dbReference type="InterPro" id="IPR000305">
    <property type="entry name" value="GIY-YIG_endonuc"/>
</dbReference>
<name>A0A5S3Z5Z4_9GAMM</name>
<evidence type="ECO:0000259" key="2">
    <source>
        <dbReference type="PROSITE" id="PS50164"/>
    </source>
</evidence>
<comment type="caution">
    <text evidence="3">The sequence shown here is derived from an EMBL/GenBank/DDBJ whole genome shotgun (WGS) entry which is preliminary data.</text>
</comment>
<dbReference type="PANTHER" id="PTHR34477">
    <property type="entry name" value="UPF0213 PROTEIN YHBQ"/>
    <property type="match status" value="1"/>
</dbReference>
<dbReference type="PROSITE" id="PS50164">
    <property type="entry name" value="GIY_YIG"/>
    <property type="match status" value="1"/>
</dbReference>
<sequence>MLHQTAAKANSFIESESHQWWWLYIVQTRHNHWYTGVSNDVVKRFEAHQQGKGAKNLRGKGPLSLIFATPVGSRSDACKLEWQVKKMRRATKAHFIATTDNYAAAIMDALQPDTA</sequence>
<gene>
    <name evidence="3" type="ORF">CWC05_07415</name>
</gene>
<dbReference type="InterPro" id="IPR035901">
    <property type="entry name" value="GIY-YIG_endonuc_sf"/>
</dbReference>
<evidence type="ECO:0000313" key="4">
    <source>
        <dbReference type="Proteomes" id="UP000305874"/>
    </source>
</evidence>
<dbReference type="Proteomes" id="UP000305874">
    <property type="component" value="Unassembled WGS sequence"/>
</dbReference>
<dbReference type="STRING" id="151081.TW72_04515"/>
<dbReference type="InterPro" id="IPR050190">
    <property type="entry name" value="UPF0213_domain"/>
</dbReference>
<reference evidence="3 4" key="1">
    <citation type="submission" date="2017-12" db="EMBL/GenBank/DDBJ databases">
        <authorList>
            <person name="Paulsen S."/>
            <person name="Gram L.K."/>
        </authorList>
    </citation>
    <scope>NUCLEOTIDE SEQUENCE [LARGE SCALE GENOMIC DNA]</scope>
    <source>
        <strain evidence="3 4">S2897</strain>
    </source>
</reference>
<reference evidence="4" key="2">
    <citation type="submission" date="2019-06" db="EMBL/GenBank/DDBJ databases">
        <title>Co-occurence of chitin degradation, pigmentation and bioactivity in marine Pseudoalteromonas.</title>
        <authorList>
            <person name="Sonnenschein E.C."/>
            <person name="Bech P.K."/>
        </authorList>
    </citation>
    <scope>NUCLEOTIDE SEQUENCE [LARGE SCALE GENOMIC DNA]</scope>
    <source>
        <strain evidence="4">S2897</strain>
    </source>
</reference>
<accession>A0A5S3Z5Z4</accession>
<evidence type="ECO:0000313" key="3">
    <source>
        <dbReference type="EMBL" id="TMP87674.1"/>
    </source>
</evidence>
<dbReference type="PANTHER" id="PTHR34477:SF1">
    <property type="entry name" value="UPF0213 PROTEIN YHBQ"/>
    <property type="match status" value="1"/>
</dbReference>
<comment type="similarity">
    <text evidence="1">Belongs to the UPF0213 family.</text>
</comment>
<dbReference type="EMBL" id="PNCG01000005">
    <property type="protein sequence ID" value="TMP87674.1"/>
    <property type="molecule type" value="Genomic_DNA"/>
</dbReference>
<evidence type="ECO:0000256" key="1">
    <source>
        <dbReference type="ARBA" id="ARBA00007435"/>
    </source>
</evidence>
<dbReference type="AlphaFoldDB" id="A0A5S3Z5Z4"/>
<dbReference type="CDD" id="cd10456">
    <property type="entry name" value="GIY-YIG_UPF0213"/>
    <property type="match status" value="1"/>
</dbReference>
<proteinExistence type="inferred from homology"/>
<dbReference type="Gene3D" id="3.40.1440.10">
    <property type="entry name" value="GIY-YIG endonuclease"/>
    <property type="match status" value="1"/>
</dbReference>
<organism evidence="3 4">
    <name type="scientific">Pseudoalteromonas ruthenica</name>
    <dbReference type="NCBI Taxonomy" id="151081"/>
    <lineage>
        <taxon>Bacteria</taxon>
        <taxon>Pseudomonadati</taxon>
        <taxon>Pseudomonadota</taxon>
        <taxon>Gammaproteobacteria</taxon>
        <taxon>Alteromonadales</taxon>
        <taxon>Pseudoalteromonadaceae</taxon>
        <taxon>Pseudoalteromonas</taxon>
    </lineage>
</organism>
<protein>
    <submittedName>
        <fullName evidence="3">GIY-YIG nuclease family protein</fullName>
    </submittedName>
</protein>
<feature type="domain" description="GIY-YIG" evidence="2">
    <location>
        <begin position="19"/>
        <end position="94"/>
    </location>
</feature>
<dbReference type="RefSeq" id="WP_022945735.1">
    <property type="nucleotide sequence ID" value="NZ_CP023396.1"/>
</dbReference>